<evidence type="ECO:0000313" key="4">
    <source>
        <dbReference type="EMBL" id="CAL1389402.1"/>
    </source>
</evidence>
<evidence type="ECO:0000256" key="2">
    <source>
        <dbReference type="SAM" id="MobiDB-lite"/>
    </source>
</evidence>
<evidence type="ECO:0000313" key="5">
    <source>
        <dbReference type="Proteomes" id="UP001497516"/>
    </source>
</evidence>
<accession>A0AAV2EUP7</accession>
<keyword evidence="1" id="KW-0862">Zinc</keyword>
<organism evidence="4 5">
    <name type="scientific">Linum trigynum</name>
    <dbReference type="NCBI Taxonomy" id="586398"/>
    <lineage>
        <taxon>Eukaryota</taxon>
        <taxon>Viridiplantae</taxon>
        <taxon>Streptophyta</taxon>
        <taxon>Embryophyta</taxon>
        <taxon>Tracheophyta</taxon>
        <taxon>Spermatophyta</taxon>
        <taxon>Magnoliopsida</taxon>
        <taxon>eudicotyledons</taxon>
        <taxon>Gunneridae</taxon>
        <taxon>Pentapetalae</taxon>
        <taxon>rosids</taxon>
        <taxon>fabids</taxon>
        <taxon>Malpighiales</taxon>
        <taxon>Linaceae</taxon>
        <taxon>Linum</taxon>
    </lineage>
</organism>
<dbReference type="PANTHER" id="PTHR31286">
    <property type="entry name" value="GLYCINE-RICH CELL WALL STRUCTURAL PROTEIN 1.8-LIKE"/>
    <property type="match status" value="1"/>
</dbReference>
<sequence>MIVWVHFPTLKVHFYHKEVLTMLGNLIGRTIKLDFHTLHQQGARFARIAVEVDISKPLVPRIFLDDEWQKVEYENIPMVCFECGKIGHTCPCCPKSHPQEPAGALIITSETSPEGSPPASQTVSESQPGFGPWMLVTKKNWRNHRESSKKGKVENDVGTQSLGKFGKNGKGAGSIKENGESSSKRVNNSVATPRSPLLDNKGNSSSHNAGKGVDKGKRKVVQEEQSASKGLLGPRPLVVSDQGLGLKPRNIGEKAIAVVDCSMPTPNASKQSDSCSSSIGLRPKND</sequence>
<feature type="compositionally biased region" description="Polar residues" evidence="2">
    <location>
        <begin position="264"/>
        <end position="279"/>
    </location>
</feature>
<feature type="region of interest" description="Disordered" evidence="2">
    <location>
        <begin position="108"/>
        <end position="245"/>
    </location>
</feature>
<evidence type="ECO:0000256" key="1">
    <source>
        <dbReference type="PROSITE-ProRule" id="PRU00047"/>
    </source>
</evidence>
<evidence type="ECO:0000259" key="3">
    <source>
        <dbReference type="PROSITE" id="PS50158"/>
    </source>
</evidence>
<gene>
    <name evidence="4" type="ORF">LTRI10_LOCUS30260</name>
</gene>
<name>A0AAV2EUP7_9ROSI</name>
<feature type="compositionally biased region" description="Basic and acidic residues" evidence="2">
    <location>
        <begin position="143"/>
        <end position="155"/>
    </location>
</feature>
<keyword evidence="5" id="KW-1185">Reference proteome</keyword>
<feature type="compositionally biased region" description="Polar residues" evidence="2">
    <location>
        <begin position="108"/>
        <end position="127"/>
    </location>
</feature>
<reference evidence="4 5" key="1">
    <citation type="submission" date="2024-04" db="EMBL/GenBank/DDBJ databases">
        <authorList>
            <person name="Fracassetti M."/>
        </authorList>
    </citation>
    <scope>NUCLEOTIDE SEQUENCE [LARGE SCALE GENOMIC DNA]</scope>
</reference>
<feature type="domain" description="CCHC-type" evidence="3">
    <location>
        <begin position="80"/>
        <end position="95"/>
    </location>
</feature>
<keyword evidence="1" id="KW-0863">Zinc-finger</keyword>
<dbReference type="InterPro" id="IPR040256">
    <property type="entry name" value="At4g02000-like"/>
</dbReference>
<dbReference type="EMBL" id="OZ034818">
    <property type="protein sequence ID" value="CAL1389402.1"/>
    <property type="molecule type" value="Genomic_DNA"/>
</dbReference>
<dbReference type="PANTHER" id="PTHR31286:SF99">
    <property type="entry name" value="DUF4283 DOMAIN-CONTAINING PROTEIN"/>
    <property type="match status" value="1"/>
</dbReference>
<keyword evidence="1" id="KW-0479">Metal-binding</keyword>
<dbReference type="GO" id="GO:0008270">
    <property type="term" value="F:zinc ion binding"/>
    <property type="evidence" value="ECO:0007669"/>
    <property type="project" value="UniProtKB-KW"/>
</dbReference>
<proteinExistence type="predicted"/>
<protein>
    <recommendedName>
        <fullName evidence="3">CCHC-type domain-containing protein</fullName>
    </recommendedName>
</protein>
<dbReference type="Proteomes" id="UP001497516">
    <property type="component" value="Chromosome 5"/>
</dbReference>
<dbReference type="AlphaFoldDB" id="A0AAV2EUP7"/>
<feature type="region of interest" description="Disordered" evidence="2">
    <location>
        <begin position="263"/>
        <end position="286"/>
    </location>
</feature>
<dbReference type="InterPro" id="IPR001878">
    <property type="entry name" value="Znf_CCHC"/>
</dbReference>
<dbReference type="GO" id="GO:0003676">
    <property type="term" value="F:nucleic acid binding"/>
    <property type="evidence" value="ECO:0007669"/>
    <property type="project" value="InterPro"/>
</dbReference>
<dbReference type="PROSITE" id="PS50158">
    <property type="entry name" value="ZF_CCHC"/>
    <property type="match status" value="1"/>
</dbReference>